<feature type="chain" id="PRO_5022117657" evidence="2">
    <location>
        <begin position="29"/>
        <end position="422"/>
    </location>
</feature>
<sequence length="422" mass="45530" precursor="true">MMNLTRLFNKNLIVNCCLVLFVATTVSAETWPQYRGIDGDGKSPETIGNSRWTSSAPKVLWKSPTPLGFSSFTIFDGRAFTVIAKDGREQCLAMDAATGKEIWLAPLGSSEYKQGGGNAGAKDNKGGDGPRSTPTTDGKHVYVYDSYMKLTCLDAKTGQQVWQRDIEAEHSGRNIKWLNATSPVIDGDALYLAGGGAGESFLAINKNSGDVIWKSGDETMTHATPTLATIDGQKQLIYFMQSGLVSIDPANGKQLWKAVFKFSVSTAASPVVEGNLVYCSAGYGVGAAVFRVNGSSEPDEVWFKPNELMNHWSTPVVHDGHLYGLFEFKKYGTAPLQCVELATGEIKWSQRGFGPGNCIKVGDKLVVLSDAGDVVLADAKPDGYNETGRIKAISGKCWSTPAYSDGRIFVRSTQEAACLDVR</sequence>
<dbReference type="InterPro" id="IPR002372">
    <property type="entry name" value="PQQ_rpt_dom"/>
</dbReference>
<dbReference type="Proteomes" id="UP000319817">
    <property type="component" value="Chromosome"/>
</dbReference>
<keyword evidence="5" id="KW-1185">Reference proteome</keyword>
<protein>
    <submittedName>
        <fullName evidence="4">Outer membrane biogenesis protein BamB</fullName>
    </submittedName>
</protein>
<dbReference type="Gene3D" id="2.130.10.10">
    <property type="entry name" value="YVTN repeat-like/Quinoprotein amine dehydrogenase"/>
    <property type="match status" value="1"/>
</dbReference>
<keyword evidence="2" id="KW-0732">Signal</keyword>
<evidence type="ECO:0000256" key="2">
    <source>
        <dbReference type="SAM" id="SignalP"/>
    </source>
</evidence>
<proteinExistence type="predicted"/>
<dbReference type="SUPFAM" id="SSF50998">
    <property type="entry name" value="Quinoprotein alcohol dehydrogenase-like"/>
    <property type="match status" value="1"/>
</dbReference>
<evidence type="ECO:0000313" key="4">
    <source>
        <dbReference type="EMBL" id="QDT09840.1"/>
    </source>
</evidence>
<name>A0A517NRT4_9BACT</name>
<dbReference type="Pfam" id="PF13360">
    <property type="entry name" value="PQQ_2"/>
    <property type="match status" value="1"/>
</dbReference>
<gene>
    <name evidence="4" type="ORF">K239x_17910</name>
</gene>
<dbReference type="InterPro" id="IPR018391">
    <property type="entry name" value="PQQ_b-propeller_rpt"/>
</dbReference>
<dbReference type="PANTHER" id="PTHR34512">
    <property type="entry name" value="CELL SURFACE PROTEIN"/>
    <property type="match status" value="1"/>
</dbReference>
<evidence type="ECO:0000256" key="1">
    <source>
        <dbReference type="SAM" id="MobiDB-lite"/>
    </source>
</evidence>
<dbReference type="RefSeq" id="WP_419189831.1">
    <property type="nucleotide sequence ID" value="NZ_CP036526.1"/>
</dbReference>
<dbReference type="InterPro" id="IPR015943">
    <property type="entry name" value="WD40/YVTN_repeat-like_dom_sf"/>
</dbReference>
<dbReference type="InterPro" id="IPR011047">
    <property type="entry name" value="Quinoprotein_ADH-like_sf"/>
</dbReference>
<dbReference type="SMART" id="SM00564">
    <property type="entry name" value="PQQ"/>
    <property type="match status" value="3"/>
</dbReference>
<dbReference type="PANTHER" id="PTHR34512:SF30">
    <property type="entry name" value="OUTER MEMBRANE PROTEIN ASSEMBLY FACTOR BAMB"/>
    <property type="match status" value="1"/>
</dbReference>
<feature type="signal peptide" evidence="2">
    <location>
        <begin position="1"/>
        <end position="28"/>
    </location>
</feature>
<feature type="region of interest" description="Disordered" evidence="1">
    <location>
        <begin position="114"/>
        <end position="136"/>
    </location>
</feature>
<feature type="domain" description="Pyrrolo-quinoline quinone repeat" evidence="3">
    <location>
        <begin position="93"/>
        <end position="350"/>
    </location>
</feature>
<dbReference type="AlphaFoldDB" id="A0A517NRT4"/>
<dbReference type="EMBL" id="CP036526">
    <property type="protein sequence ID" value="QDT09840.1"/>
    <property type="molecule type" value="Genomic_DNA"/>
</dbReference>
<reference evidence="4 5" key="1">
    <citation type="submission" date="2019-02" db="EMBL/GenBank/DDBJ databases">
        <title>Deep-cultivation of Planctomycetes and their phenomic and genomic characterization uncovers novel biology.</title>
        <authorList>
            <person name="Wiegand S."/>
            <person name="Jogler M."/>
            <person name="Boedeker C."/>
            <person name="Pinto D."/>
            <person name="Vollmers J."/>
            <person name="Rivas-Marin E."/>
            <person name="Kohn T."/>
            <person name="Peeters S.H."/>
            <person name="Heuer A."/>
            <person name="Rast P."/>
            <person name="Oberbeckmann S."/>
            <person name="Bunk B."/>
            <person name="Jeske O."/>
            <person name="Meyerdierks A."/>
            <person name="Storesund J.E."/>
            <person name="Kallscheuer N."/>
            <person name="Luecker S."/>
            <person name="Lage O.M."/>
            <person name="Pohl T."/>
            <person name="Merkel B.J."/>
            <person name="Hornburger P."/>
            <person name="Mueller R.-W."/>
            <person name="Bruemmer F."/>
            <person name="Labrenz M."/>
            <person name="Spormann A.M."/>
            <person name="Op den Camp H."/>
            <person name="Overmann J."/>
            <person name="Amann R."/>
            <person name="Jetten M.S.M."/>
            <person name="Mascher T."/>
            <person name="Medema M.H."/>
            <person name="Devos D.P."/>
            <person name="Kaster A.-K."/>
            <person name="Ovreas L."/>
            <person name="Rohde M."/>
            <person name="Galperin M.Y."/>
            <person name="Jogler C."/>
        </authorList>
    </citation>
    <scope>NUCLEOTIDE SEQUENCE [LARGE SCALE GENOMIC DNA]</scope>
    <source>
        <strain evidence="4 5">K23_9</strain>
    </source>
</reference>
<evidence type="ECO:0000259" key="3">
    <source>
        <dbReference type="Pfam" id="PF13360"/>
    </source>
</evidence>
<evidence type="ECO:0000313" key="5">
    <source>
        <dbReference type="Proteomes" id="UP000319817"/>
    </source>
</evidence>
<organism evidence="4 5">
    <name type="scientific">Stieleria marina</name>
    <dbReference type="NCBI Taxonomy" id="1930275"/>
    <lineage>
        <taxon>Bacteria</taxon>
        <taxon>Pseudomonadati</taxon>
        <taxon>Planctomycetota</taxon>
        <taxon>Planctomycetia</taxon>
        <taxon>Pirellulales</taxon>
        <taxon>Pirellulaceae</taxon>
        <taxon>Stieleria</taxon>
    </lineage>
</organism>
<accession>A0A517NRT4</accession>